<dbReference type="PANTHER" id="PTHR31374">
    <property type="entry name" value="AUXIN-INDUCED PROTEIN-LIKE-RELATED"/>
    <property type="match status" value="1"/>
</dbReference>
<proteinExistence type="inferred from homology"/>
<evidence type="ECO:0000256" key="1">
    <source>
        <dbReference type="ARBA" id="ARBA00006974"/>
    </source>
</evidence>
<name>A0AAV8SXI5_9ROSI</name>
<reference evidence="2 3" key="1">
    <citation type="submission" date="2021-09" db="EMBL/GenBank/DDBJ databases">
        <title>Genomic insights and catalytic innovation underlie evolution of tropane alkaloids biosynthesis.</title>
        <authorList>
            <person name="Wang Y.-J."/>
            <person name="Tian T."/>
            <person name="Huang J.-P."/>
            <person name="Huang S.-X."/>
        </authorList>
    </citation>
    <scope>NUCLEOTIDE SEQUENCE [LARGE SCALE GENOMIC DNA]</scope>
    <source>
        <strain evidence="2">KIB-2018</strain>
        <tissue evidence="2">Leaf</tissue>
    </source>
</reference>
<keyword evidence="3" id="KW-1185">Reference proteome</keyword>
<sequence length="143" mass="16388">MGTIKQRGLLNWCSNNLRKMVNKYSACNCVEEEELWTPKDVPRGHLAVYVGKDCRRFIIKITILEHPLFQALLDWSEEVCGFNTASKFCIPCKESTFMNIVTCINSQQQCKLSACLSHSMRITVLGMARGRVRPQILFDLRTT</sequence>
<dbReference type="PANTHER" id="PTHR31374:SF45">
    <property type="entry name" value="SAUR FAMILY PROTEIN"/>
    <property type="match status" value="1"/>
</dbReference>
<dbReference type="AlphaFoldDB" id="A0AAV8SXI5"/>
<dbReference type="GO" id="GO:0009733">
    <property type="term" value="P:response to auxin"/>
    <property type="evidence" value="ECO:0007669"/>
    <property type="project" value="InterPro"/>
</dbReference>
<evidence type="ECO:0000313" key="3">
    <source>
        <dbReference type="Proteomes" id="UP001159364"/>
    </source>
</evidence>
<comment type="caution">
    <text evidence="2">The sequence shown here is derived from an EMBL/GenBank/DDBJ whole genome shotgun (WGS) entry which is preliminary data.</text>
</comment>
<comment type="similarity">
    <text evidence="1">Belongs to the ARG7 family.</text>
</comment>
<evidence type="ECO:0008006" key="4">
    <source>
        <dbReference type="Google" id="ProtNLM"/>
    </source>
</evidence>
<dbReference type="EMBL" id="JAIWQS010000007">
    <property type="protein sequence ID" value="KAJ8759175.1"/>
    <property type="molecule type" value="Genomic_DNA"/>
</dbReference>
<accession>A0AAV8SXI5</accession>
<dbReference type="Pfam" id="PF02519">
    <property type="entry name" value="Auxin_inducible"/>
    <property type="match status" value="1"/>
</dbReference>
<organism evidence="2 3">
    <name type="scientific">Erythroxylum novogranatense</name>
    <dbReference type="NCBI Taxonomy" id="1862640"/>
    <lineage>
        <taxon>Eukaryota</taxon>
        <taxon>Viridiplantae</taxon>
        <taxon>Streptophyta</taxon>
        <taxon>Embryophyta</taxon>
        <taxon>Tracheophyta</taxon>
        <taxon>Spermatophyta</taxon>
        <taxon>Magnoliopsida</taxon>
        <taxon>eudicotyledons</taxon>
        <taxon>Gunneridae</taxon>
        <taxon>Pentapetalae</taxon>
        <taxon>rosids</taxon>
        <taxon>fabids</taxon>
        <taxon>Malpighiales</taxon>
        <taxon>Erythroxylaceae</taxon>
        <taxon>Erythroxylum</taxon>
    </lineage>
</organism>
<dbReference type="Proteomes" id="UP001159364">
    <property type="component" value="Linkage Group LG07"/>
</dbReference>
<evidence type="ECO:0000313" key="2">
    <source>
        <dbReference type="EMBL" id="KAJ8759175.1"/>
    </source>
</evidence>
<gene>
    <name evidence="2" type="ORF">K2173_004182</name>
</gene>
<dbReference type="InterPro" id="IPR003676">
    <property type="entry name" value="SAUR_fam"/>
</dbReference>
<protein>
    <recommendedName>
        <fullName evidence="4">Small auxin up regulated protein</fullName>
    </recommendedName>
</protein>